<proteinExistence type="predicted"/>
<gene>
    <name evidence="2" type="ORF">DFQ27_008385</name>
</gene>
<evidence type="ECO:0000313" key="3">
    <source>
        <dbReference type="Proteomes" id="UP000807716"/>
    </source>
</evidence>
<feature type="region of interest" description="Disordered" evidence="1">
    <location>
        <begin position="101"/>
        <end position="124"/>
    </location>
</feature>
<evidence type="ECO:0000313" key="2">
    <source>
        <dbReference type="EMBL" id="KAG0267740.1"/>
    </source>
</evidence>
<dbReference type="OrthoDB" id="2421352at2759"/>
<keyword evidence="3" id="KW-1185">Reference proteome</keyword>
<dbReference type="Proteomes" id="UP000807716">
    <property type="component" value="Unassembled WGS sequence"/>
</dbReference>
<feature type="compositionally biased region" description="Polar residues" evidence="1">
    <location>
        <begin position="101"/>
        <end position="112"/>
    </location>
</feature>
<evidence type="ECO:0000256" key="1">
    <source>
        <dbReference type="SAM" id="MobiDB-lite"/>
    </source>
</evidence>
<sequence length="124" mass="14436">MSLPKEYPQWVQRADGEEHVSFEAFFERFNYNDQASATEDYLQLLESDEIRRKRRDALKASFKRFQRNHEQQFRAQRALGVLHDLNSCRLTTYRTSSGVARTSSNVARTSSGVAGREERAMNKT</sequence>
<comment type="caution">
    <text evidence="2">The sequence shown here is derived from an EMBL/GenBank/DDBJ whole genome shotgun (WGS) entry which is preliminary data.</text>
</comment>
<feature type="compositionally biased region" description="Basic and acidic residues" evidence="1">
    <location>
        <begin position="115"/>
        <end position="124"/>
    </location>
</feature>
<organism evidence="2 3">
    <name type="scientific">Actinomortierella ambigua</name>
    <dbReference type="NCBI Taxonomy" id="1343610"/>
    <lineage>
        <taxon>Eukaryota</taxon>
        <taxon>Fungi</taxon>
        <taxon>Fungi incertae sedis</taxon>
        <taxon>Mucoromycota</taxon>
        <taxon>Mortierellomycotina</taxon>
        <taxon>Mortierellomycetes</taxon>
        <taxon>Mortierellales</taxon>
        <taxon>Mortierellaceae</taxon>
        <taxon>Actinomortierella</taxon>
    </lineage>
</organism>
<name>A0A9P6UBN2_9FUNG</name>
<accession>A0A9P6UBN2</accession>
<protein>
    <submittedName>
        <fullName evidence="2">Uncharacterized protein</fullName>
    </submittedName>
</protein>
<dbReference type="AlphaFoldDB" id="A0A9P6UBN2"/>
<dbReference type="EMBL" id="JAAAJB010000070">
    <property type="protein sequence ID" value="KAG0267740.1"/>
    <property type="molecule type" value="Genomic_DNA"/>
</dbReference>
<reference evidence="2" key="1">
    <citation type="journal article" date="2020" name="Fungal Divers.">
        <title>Resolving the Mortierellaceae phylogeny through synthesis of multi-gene phylogenetics and phylogenomics.</title>
        <authorList>
            <person name="Vandepol N."/>
            <person name="Liber J."/>
            <person name="Desiro A."/>
            <person name="Na H."/>
            <person name="Kennedy M."/>
            <person name="Barry K."/>
            <person name="Grigoriev I.V."/>
            <person name="Miller A.N."/>
            <person name="O'Donnell K."/>
            <person name="Stajich J.E."/>
            <person name="Bonito G."/>
        </authorList>
    </citation>
    <scope>NUCLEOTIDE SEQUENCE</scope>
    <source>
        <strain evidence="2">BC1065</strain>
    </source>
</reference>